<comment type="subcellular location">
    <subcellularLocation>
        <location evidence="1">Cell membrane</location>
        <topology evidence="1">Multi-pass membrane protein</topology>
    </subcellularLocation>
</comment>
<evidence type="ECO:0000256" key="2">
    <source>
        <dbReference type="ARBA" id="ARBA00022448"/>
    </source>
</evidence>
<dbReference type="InterPro" id="IPR039421">
    <property type="entry name" value="Type_1_exporter"/>
</dbReference>
<keyword evidence="2" id="KW-0813">Transport</keyword>
<feature type="transmembrane region" description="Helical" evidence="8">
    <location>
        <begin position="251"/>
        <end position="274"/>
    </location>
</feature>
<dbReference type="InterPro" id="IPR036640">
    <property type="entry name" value="ABC1_TM_sf"/>
</dbReference>
<dbReference type="Proteomes" id="UP000179324">
    <property type="component" value="Unassembled WGS sequence"/>
</dbReference>
<dbReference type="FunFam" id="3.40.50.300:FF:000287">
    <property type="entry name" value="Multidrug ABC transporter ATP-binding protein"/>
    <property type="match status" value="1"/>
</dbReference>
<dbReference type="GO" id="GO:0005524">
    <property type="term" value="F:ATP binding"/>
    <property type="evidence" value="ECO:0007669"/>
    <property type="project" value="UniProtKB-KW"/>
</dbReference>
<dbReference type="GO" id="GO:0005886">
    <property type="term" value="C:plasma membrane"/>
    <property type="evidence" value="ECO:0007669"/>
    <property type="project" value="UniProtKB-SubCell"/>
</dbReference>
<dbReference type="AlphaFoldDB" id="A0A1F6BQN6"/>
<evidence type="ECO:0000256" key="8">
    <source>
        <dbReference type="SAM" id="Phobius"/>
    </source>
</evidence>
<feature type="transmembrane region" description="Helical" evidence="8">
    <location>
        <begin position="165"/>
        <end position="185"/>
    </location>
</feature>
<evidence type="ECO:0000313" key="12">
    <source>
        <dbReference type="Proteomes" id="UP000179324"/>
    </source>
</evidence>
<organism evidence="11 12">
    <name type="scientific">Candidatus Jorgensenbacteria bacterium GWC1_48_12</name>
    <dbReference type="NCBI Taxonomy" id="1798469"/>
    <lineage>
        <taxon>Bacteria</taxon>
        <taxon>Candidatus Joergenseniibacteriota</taxon>
    </lineage>
</organism>
<protein>
    <recommendedName>
        <fullName evidence="13">ABC transporter ATP-binding protein</fullName>
    </recommendedName>
</protein>
<feature type="transmembrane region" description="Helical" evidence="8">
    <location>
        <begin position="280"/>
        <end position="301"/>
    </location>
</feature>
<evidence type="ECO:0000256" key="6">
    <source>
        <dbReference type="ARBA" id="ARBA00022989"/>
    </source>
</evidence>
<dbReference type="PROSITE" id="PS00211">
    <property type="entry name" value="ABC_TRANSPORTER_1"/>
    <property type="match status" value="1"/>
</dbReference>
<feature type="domain" description="ABC transmembrane type-1" evidence="10">
    <location>
        <begin position="29"/>
        <end position="309"/>
    </location>
</feature>
<gene>
    <name evidence="11" type="ORF">A2127_02465</name>
</gene>
<keyword evidence="7 8" id="KW-0472">Membrane</keyword>
<evidence type="ECO:0000256" key="3">
    <source>
        <dbReference type="ARBA" id="ARBA00022692"/>
    </source>
</evidence>
<keyword evidence="3 8" id="KW-0812">Transmembrane</keyword>
<dbReference type="SUPFAM" id="SSF52540">
    <property type="entry name" value="P-loop containing nucleoside triphosphate hydrolases"/>
    <property type="match status" value="1"/>
</dbReference>
<dbReference type="PROSITE" id="PS50929">
    <property type="entry name" value="ABC_TM1F"/>
    <property type="match status" value="1"/>
</dbReference>
<evidence type="ECO:0000256" key="1">
    <source>
        <dbReference type="ARBA" id="ARBA00004651"/>
    </source>
</evidence>
<dbReference type="GO" id="GO:0034040">
    <property type="term" value="F:ATPase-coupled lipid transmembrane transporter activity"/>
    <property type="evidence" value="ECO:0007669"/>
    <property type="project" value="TreeGrafter"/>
</dbReference>
<dbReference type="Pfam" id="PF00005">
    <property type="entry name" value="ABC_tran"/>
    <property type="match status" value="1"/>
</dbReference>
<dbReference type="SMART" id="SM00382">
    <property type="entry name" value="AAA"/>
    <property type="match status" value="1"/>
</dbReference>
<dbReference type="PROSITE" id="PS50893">
    <property type="entry name" value="ABC_TRANSPORTER_2"/>
    <property type="match status" value="1"/>
</dbReference>
<feature type="transmembrane region" description="Helical" evidence="8">
    <location>
        <begin position="63"/>
        <end position="81"/>
    </location>
</feature>
<dbReference type="Gene3D" id="3.40.50.300">
    <property type="entry name" value="P-loop containing nucleotide triphosphate hydrolases"/>
    <property type="match status" value="1"/>
</dbReference>
<dbReference type="EMBL" id="MFKI01000017">
    <property type="protein sequence ID" value="OGG39249.1"/>
    <property type="molecule type" value="Genomic_DNA"/>
</dbReference>
<sequence>MNLKLIIKYYWPHLKRYKKSSLLVFFSYGLGVVGGGIITPLLYKRIIDIVSTAGNPALVGDALIRTVLFLGLVIFLYNSFYRFGDYALVYSQSHALKDIADDAFQRIVRHSYEFFSNIFTGSLVAKVRRYVRAFEQIYDQFVFAAWMSGLRLIFGFAVLTYFSRVLGMVLLVWLILYIGFTALFVKKKFRKDLLETKANSRTTGVLADVITNVLNVKVFTSQKREFSYFHSVTKEEEKLRRAAWNFQNLQFAFQGYFIALFEFAGMFAAIYLWLQGAVSAGTIFLMQIYIFTSFEVVWNIGRNFTNFMRALAEAKEMIDIFEAPLSVSDPSVPEACKIRKGGIEIKNVSFYYGRGIEVFKDFSLRVGAGEKVGLVGPSGAGKSTITKLLLRFADVQKGEILIDGQNIARMKQDDLRLRIAYVPQDPILFHRSLMDNIRYAKPQATDREAIRAAKLAHAHEFIMSFPEGYTTLVGERGIKLSGGERQRVAIARAILKDAPIILLDEATSSLDSESEMYIQDALAKLMKNRTTIVIAHRLSTIMQMDRIVVVESGKVVEEGKHKELLKAKKGRYQKLWEIQAGGFAVK</sequence>
<dbReference type="GO" id="GO:0140359">
    <property type="term" value="F:ABC-type transporter activity"/>
    <property type="evidence" value="ECO:0007669"/>
    <property type="project" value="InterPro"/>
</dbReference>
<dbReference type="PANTHER" id="PTHR24221:SF654">
    <property type="entry name" value="ATP-BINDING CASSETTE SUB-FAMILY B MEMBER 6"/>
    <property type="match status" value="1"/>
</dbReference>
<feature type="transmembrane region" description="Helical" evidence="8">
    <location>
        <begin position="21"/>
        <end position="43"/>
    </location>
</feature>
<feature type="transmembrane region" description="Helical" evidence="8">
    <location>
        <begin position="137"/>
        <end position="159"/>
    </location>
</feature>
<dbReference type="GO" id="GO:0016887">
    <property type="term" value="F:ATP hydrolysis activity"/>
    <property type="evidence" value="ECO:0007669"/>
    <property type="project" value="InterPro"/>
</dbReference>
<dbReference type="PANTHER" id="PTHR24221">
    <property type="entry name" value="ATP-BINDING CASSETTE SUB-FAMILY B"/>
    <property type="match status" value="1"/>
</dbReference>
<dbReference type="InterPro" id="IPR017871">
    <property type="entry name" value="ABC_transporter-like_CS"/>
</dbReference>
<evidence type="ECO:0000259" key="9">
    <source>
        <dbReference type="PROSITE" id="PS50893"/>
    </source>
</evidence>
<reference evidence="11 12" key="1">
    <citation type="journal article" date="2016" name="Nat. Commun.">
        <title>Thousands of microbial genomes shed light on interconnected biogeochemical processes in an aquifer system.</title>
        <authorList>
            <person name="Anantharaman K."/>
            <person name="Brown C.T."/>
            <person name="Hug L.A."/>
            <person name="Sharon I."/>
            <person name="Castelle C.J."/>
            <person name="Probst A.J."/>
            <person name="Thomas B.C."/>
            <person name="Singh A."/>
            <person name="Wilkins M.J."/>
            <person name="Karaoz U."/>
            <person name="Brodie E.L."/>
            <person name="Williams K.H."/>
            <person name="Hubbard S.S."/>
            <person name="Banfield J.F."/>
        </authorList>
    </citation>
    <scope>NUCLEOTIDE SEQUENCE [LARGE SCALE GENOMIC DNA]</scope>
</reference>
<evidence type="ECO:0000259" key="10">
    <source>
        <dbReference type="PROSITE" id="PS50929"/>
    </source>
</evidence>
<accession>A0A1F6BQN6</accession>
<evidence type="ECO:0008006" key="13">
    <source>
        <dbReference type="Google" id="ProtNLM"/>
    </source>
</evidence>
<dbReference type="Gene3D" id="1.20.1560.10">
    <property type="entry name" value="ABC transporter type 1, transmembrane domain"/>
    <property type="match status" value="1"/>
</dbReference>
<dbReference type="InterPro" id="IPR003593">
    <property type="entry name" value="AAA+_ATPase"/>
</dbReference>
<feature type="domain" description="ABC transporter" evidence="9">
    <location>
        <begin position="343"/>
        <end position="577"/>
    </location>
</feature>
<evidence type="ECO:0000256" key="5">
    <source>
        <dbReference type="ARBA" id="ARBA00022840"/>
    </source>
</evidence>
<dbReference type="InterPro" id="IPR003439">
    <property type="entry name" value="ABC_transporter-like_ATP-bd"/>
</dbReference>
<dbReference type="SUPFAM" id="SSF90123">
    <property type="entry name" value="ABC transporter transmembrane region"/>
    <property type="match status" value="1"/>
</dbReference>
<dbReference type="InterPro" id="IPR027417">
    <property type="entry name" value="P-loop_NTPase"/>
</dbReference>
<proteinExistence type="predicted"/>
<keyword evidence="5" id="KW-0067">ATP-binding</keyword>
<evidence type="ECO:0000313" key="11">
    <source>
        <dbReference type="EMBL" id="OGG39249.1"/>
    </source>
</evidence>
<comment type="caution">
    <text evidence="11">The sequence shown here is derived from an EMBL/GenBank/DDBJ whole genome shotgun (WGS) entry which is preliminary data.</text>
</comment>
<dbReference type="Pfam" id="PF00664">
    <property type="entry name" value="ABC_membrane"/>
    <property type="match status" value="1"/>
</dbReference>
<evidence type="ECO:0000256" key="7">
    <source>
        <dbReference type="ARBA" id="ARBA00023136"/>
    </source>
</evidence>
<keyword evidence="6 8" id="KW-1133">Transmembrane helix</keyword>
<name>A0A1F6BQN6_9BACT</name>
<keyword evidence="4" id="KW-0547">Nucleotide-binding</keyword>
<dbReference type="InterPro" id="IPR011527">
    <property type="entry name" value="ABC1_TM_dom"/>
</dbReference>
<dbReference type="CDD" id="cd07346">
    <property type="entry name" value="ABC_6TM_exporters"/>
    <property type="match status" value="1"/>
</dbReference>
<evidence type="ECO:0000256" key="4">
    <source>
        <dbReference type="ARBA" id="ARBA00022741"/>
    </source>
</evidence>